<dbReference type="RefSeq" id="WP_071362545.1">
    <property type="nucleotide sequence ID" value="NZ_JRYB01000001.1"/>
</dbReference>
<evidence type="ECO:0000259" key="5">
    <source>
        <dbReference type="Pfam" id="PF13472"/>
    </source>
</evidence>
<keyword evidence="2 7" id="KW-0378">Hydrolase</keyword>
<gene>
    <name evidence="7" type="ORF">LO55_3676</name>
</gene>
<dbReference type="PANTHER" id="PTHR43695:SF1">
    <property type="entry name" value="RHAMNOGALACTURONAN ACETYLESTERASE"/>
    <property type="match status" value="1"/>
</dbReference>
<dbReference type="CDD" id="cd01821">
    <property type="entry name" value="Rhamnogalacturan_acetylesterase_like"/>
    <property type="match status" value="2"/>
</dbReference>
<feature type="domain" description="SGNH hydrolase-type esterase" evidence="5">
    <location>
        <begin position="56"/>
        <end position="272"/>
    </location>
</feature>
<name>A0A1S2NGX9_9BURK</name>
<proteinExistence type="inferred from homology"/>
<evidence type="ECO:0000256" key="1">
    <source>
        <dbReference type="ARBA" id="ARBA00008668"/>
    </source>
</evidence>
<dbReference type="PANTHER" id="PTHR43695">
    <property type="entry name" value="PUTATIVE (AFU_ORTHOLOGUE AFUA_2G17250)-RELATED"/>
    <property type="match status" value="1"/>
</dbReference>
<comment type="caution">
    <text evidence="7">The sequence shown here is derived from an EMBL/GenBank/DDBJ whole genome shotgun (WGS) entry which is preliminary data.</text>
</comment>
<feature type="signal peptide" evidence="4">
    <location>
        <begin position="1"/>
        <end position="29"/>
    </location>
</feature>
<dbReference type="GO" id="GO:0016788">
    <property type="term" value="F:hydrolase activity, acting on ester bonds"/>
    <property type="evidence" value="ECO:0007669"/>
    <property type="project" value="UniProtKB-ARBA"/>
</dbReference>
<dbReference type="EMBL" id="JRYB01000001">
    <property type="protein sequence ID" value="OIJ44199.1"/>
    <property type="molecule type" value="Genomic_DNA"/>
</dbReference>
<dbReference type="Pfam" id="PF13472">
    <property type="entry name" value="Lipase_GDSL_2"/>
    <property type="match status" value="2"/>
</dbReference>
<dbReference type="AlphaFoldDB" id="A0A1S2NGX9"/>
<comment type="similarity">
    <text evidence="1">Belongs to the 'GDSL' lipolytic enzyme family.</text>
</comment>
<accession>A0A1S2NGX9</accession>
<dbReference type="SUPFAM" id="SSF52266">
    <property type="entry name" value="SGNH hydrolase"/>
    <property type="match status" value="2"/>
</dbReference>
<organism evidence="7 8">
    <name type="scientific">Massilia timonae</name>
    <dbReference type="NCBI Taxonomy" id="47229"/>
    <lineage>
        <taxon>Bacteria</taxon>
        <taxon>Pseudomonadati</taxon>
        <taxon>Pseudomonadota</taxon>
        <taxon>Betaproteobacteria</taxon>
        <taxon>Burkholderiales</taxon>
        <taxon>Oxalobacteraceae</taxon>
        <taxon>Telluria group</taxon>
        <taxon>Massilia</taxon>
    </lineage>
</organism>
<evidence type="ECO:0000259" key="6">
    <source>
        <dbReference type="Pfam" id="PF19763"/>
    </source>
</evidence>
<dbReference type="InterPro" id="IPR046217">
    <property type="entry name" value="DUF6250"/>
</dbReference>
<dbReference type="Gene3D" id="3.40.50.1110">
    <property type="entry name" value="SGNH hydrolase"/>
    <property type="match status" value="2"/>
</dbReference>
<dbReference type="Gene3D" id="2.60.120.200">
    <property type="match status" value="1"/>
</dbReference>
<evidence type="ECO:0000256" key="2">
    <source>
        <dbReference type="ARBA" id="ARBA00022801"/>
    </source>
</evidence>
<feature type="domain" description="DUF6250" evidence="6">
    <location>
        <begin position="596"/>
        <end position="753"/>
    </location>
</feature>
<dbReference type="Proteomes" id="UP000180246">
    <property type="component" value="Unassembled WGS sequence"/>
</dbReference>
<evidence type="ECO:0000256" key="3">
    <source>
        <dbReference type="SAM" id="MobiDB-lite"/>
    </source>
</evidence>
<sequence>MTVSRALQRILAWLVLACAMASSHGQGLAAAVNTDPARARVVLPEPANPALPSIILIGDSTVRNGHDDGQGKGAQGQWGWGNPLAAQVDAARVNLVNRAVGGLSSRTYISSGHWERTLALVKPGDVVIMQFGHNDASPVNDDKRARGTLRGVGIESTEIDNLLTGQRETVHSYGWYLRKYIAEIRAKGATPVVASLVPRKAWNDDGPQQGKVRRNRADYAGWAAEVARSEKVGFIDLNEIVAARYDAMGRDAVMALFPATVPDERVHTNWAGAVLNAQVVATELARLDDPRMKTFLKPVEDVRPVVDARAVRDEAARDPSLPTLFLVGDSTVRSGGQNGAIGWGERIAPYFDAGKINVVNAAIGGRSSRTFYTEGRWERVRAQLKRGDVVLIQFGHNDGGRIGDPASKNRASVPGIGPETVEDTRPDGSREAVHSFGWYMARYVADARDKGAIVVIASPIPHRDKWQHERDFANFADWGRQVAAAGGAHFMDLTMLVSDAYREVGAATVDTFFSDARTHTNAPGAEFNARRVVAGLAALPGDPLGAYFSPRACVRWGERGALLHQDDFNGPLTGYVSEYARKPGNVVANRDGRLLIDVDSGATVWLDKPLSGNLLIAYTRRVVMDGGPNDRLSDLNQFWMARDPARDTLFTRSGKFEDYDDLELYYAGMGGNGNTTTRMRRYGDGKRELVAERLGRDFLLAPNRDYLVEIAVRDGCTRMRVDGRDLFTYYDPRPLTRGYVGFRTTWSRQTIDGLTIHQIQ</sequence>
<dbReference type="Pfam" id="PF19763">
    <property type="entry name" value="DUF6250"/>
    <property type="match status" value="1"/>
</dbReference>
<evidence type="ECO:0000313" key="8">
    <source>
        <dbReference type="Proteomes" id="UP000180246"/>
    </source>
</evidence>
<feature type="region of interest" description="Disordered" evidence="3">
    <location>
        <begin position="401"/>
        <end position="428"/>
    </location>
</feature>
<feature type="chain" id="PRO_5010327796" evidence="4">
    <location>
        <begin position="30"/>
        <end position="760"/>
    </location>
</feature>
<feature type="domain" description="SGNH hydrolase-type esterase" evidence="5">
    <location>
        <begin position="327"/>
        <end position="525"/>
    </location>
</feature>
<protein>
    <submittedName>
        <fullName evidence="7">GDSL-like Lipase/Acylhydrolase family protein</fullName>
    </submittedName>
</protein>
<evidence type="ECO:0000256" key="4">
    <source>
        <dbReference type="SAM" id="SignalP"/>
    </source>
</evidence>
<reference evidence="7 8" key="1">
    <citation type="submission" date="2014-10" db="EMBL/GenBank/DDBJ databases">
        <authorList>
            <person name="Seo M.-J."/>
            <person name="Seok Y.J."/>
            <person name="Cha I.-T."/>
        </authorList>
    </citation>
    <scope>NUCLEOTIDE SEQUENCE [LARGE SCALE GENOMIC DNA]</scope>
    <source>
        <strain evidence="7 8">NEU</strain>
    </source>
</reference>
<dbReference type="InterPro" id="IPR037459">
    <property type="entry name" value="RhgT-like"/>
</dbReference>
<evidence type="ECO:0000313" key="7">
    <source>
        <dbReference type="EMBL" id="OIJ44199.1"/>
    </source>
</evidence>
<keyword evidence="4" id="KW-0732">Signal</keyword>
<dbReference type="InterPro" id="IPR036514">
    <property type="entry name" value="SGNH_hydro_sf"/>
</dbReference>
<dbReference type="InterPro" id="IPR013830">
    <property type="entry name" value="SGNH_hydro"/>
</dbReference>